<protein>
    <recommendedName>
        <fullName evidence="1">Reverse transcriptase/retrotransposon-derived protein RNase H-like domain-containing protein</fullName>
    </recommendedName>
</protein>
<evidence type="ECO:0000313" key="2">
    <source>
        <dbReference type="Ensembl" id="ENSPNYP00000031959.1"/>
    </source>
</evidence>
<dbReference type="STRING" id="303518.ENSPNYP00000031959"/>
<dbReference type="InterPro" id="IPR050951">
    <property type="entry name" value="Retrovirus_Pol_polyprotein"/>
</dbReference>
<reference evidence="2" key="1">
    <citation type="submission" date="2023-09" db="UniProtKB">
        <authorList>
            <consortium name="Ensembl"/>
        </authorList>
    </citation>
    <scope>IDENTIFICATION</scope>
</reference>
<proteinExistence type="predicted"/>
<dbReference type="PANTHER" id="PTHR37984:SF8">
    <property type="entry name" value="CCHC-TYPE DOMAIN-CONTAINING PROTEIN"/>
    <property type="match status" value="1"/>
</dbReference>
<organism evidence="2">
    <name type="scientific">Pundamilia nyererei</name>
    <dbReference type="NCBI Taxonomy" id="303518"/>
    <lineage>
        <taxon>Eukaryota</taxon>
        <taxon>Metazoa</taxon>
        <taxon>Chordata</taxon>
        <taxon>Craniata</taxon>
        <taxon>Vertebrata</taxon>
        <taxon>Euteleostomi</taxon>
        <taxon>Actinopterygii</taxon>
        <taxon>Neopterygii</taxon>
        <taxon>Teleostei</taxon>
        <taxon>Neoteleostei</taxon>
        <taxon>Acanthomorphata</taxon>
        <taxon>Ovalentaria</taxon>
        <taxon>Cichlomorphae</taxon>
        <taxon>Cichliformes</taxon>
        <taxon>Cichlidae</taxon>
        <taxon>African cichlids</taxon>
        <taxon>Pseudocrenilabrinae</taxon>
        <taxon>Haplochromini</taxon>
        <taxon>Pundamilia</taxon>
    </lineage>
</organism>
<dbReference type="Gene3D" id="4.10.60.10">
    <property type="entry name" value="Zinc finger, CCHC-type"/>
    <property type="match status" value="1"/>
</dbReference>
<dbReference type="Ensembl" id="ENSPNYT00000032724.1">
    <property type="protein sequence ID" value="ENSPNYP00000031959.1"/>
    <property type="gene ID" value="ENSPNYG00000024116.1"/>
</dbReference>
<dbReference type="SUPFAM" id="SSF56672">
    <property type="entry name" value="DNA/RNA polymerases"/>
    <property type="match status" value="1"/>
</dbReference>
<accession>A0A3B4HBD3</accession>
<sequence>LLSYSHPKELTFVGDILSSEGIRPDPQKVSAIENMPRPQCKKDVQSEKRIEWEWNHEHEKAWRDLKDLLTKEPVLKFYDPMRPIKISSDASQSGLGAVLLQKYDEWQPVAYASRSMTDAETRYAQIEKELLSITAAAEMKLQLKSPANRDRKEKTCGRCGMQHPPKKCPAYGKRCNTCNKNNHYARCCKAQTLKQSAVHTVDEEDTEELYVAAVTDNKTGEKDWIMTL</sequence>
<dbReference type="InterPro" id="IPR043502">
    <property type="entry name" value="DNA/RNA_pol_sf"/>
</dbReference>
<dbReference type="GeneTree" id="ENSGT01140000282569"/>
<dbReference type="PANTHER" id="PTHR37984">
    <property type="entry name" value="PROTEIN CBG26694"/>
    <property type="match status" value="1"/>
</dbReference>
<dbReference type="Pfam" id="PF17919">
    <property type="entry name" value="RT_RNaseH_2"/>
    <property type="match status" value="1"/>
</dbReference>
<name>A0A3B4HBD3_9CICH</name>
<dbReference type="AlphaFoldDB" id="A0A3B4HBD3"/>
<evidence type="ECO:0000259" key="1">
    <source>
        <dbReference type="Pfam" id="PF17919"/>
    </source>
</evidence>
<dbReference type="InterPro" id="IPR041577">
    <property type="entry name" value="RT_RNaseH_2"/>
</dbReference>
<feature type="domain" description="Reverse transcriptase/retrotransposon-derived protein RNase H-like" evidence="1">
    <location>
        <begin position="54"/>
        <end position="137"/>
    </location>
</feature>